<dbReference type="PANTHER" id="PTHR11060:SF0">
    <property type="entry name" value="PROTEIN MEMO1"/>
    <property type="match status" value="1"/>
</dbReference>
<dbReference type="Gene3D" id="3.40.830.10">
    <property type="entry name" value="LigB-like"/>
    <property type="match status" value="1"/>
</dbReference>
<name>A0A9W6GKF8_9FUSO</name>
<dbReference type="RefSeq" id="WP_281833906.1">
    <property type="nucleotide sequence ID" value="NZ_BSDY01000004.1"/>
</dbReference>
<comment type="caution">
    <text evidence="3">The sequence shown here is derived from an EMBL/GenBank/DDBJ whole genome shotgun (WGS) entry which is preliminary data.</text>
</comment>
<proteinExistence type="inferred from homology"/>
<dbReference type="Proteomes" id="UP001144471">
    <property type="component" value="Unassembled WGS sequence"/>
</dbReference>
<dbReference type="AlphaFoldDB" id="A0A9W6GKF8"/>
<evidence type="ECO:0000256" key="1">
    <source>
        <dbReference type="ARBA" id="ARBA00006315"/>
    </source>
</evidence>
<organism evidence="3 4">
    <name type="scientific">Propionigenium maris DSM 9537</name>
    <dbReference type="NCBI Taxonomy" id="1123000"/>
    <lineage>
        <taxon>Bacteria</taxon>
        <taxon>Fusobacteriati</taxon>
        <taxon>Fusobacteriota</taxon>
        <taxon>Fusobacteriia</taxon>
        <taxon>Fusobacteriales</taxon>
        <taxon>Fusobacteriaceae</taxon>
        <taxon>Propionigenium</taxon>
    </lineage>
</organism>
<reference evidence="3" key="1">
    <citation type="submission" date="2022-12" db="EMBL/GenBank/DDBJ databases">
        <title>Reference genome sequencing for broad-spectrum identification of bacterial and archaeal isolates by mass spectrometry.</title>
        <authorList>
            <person name="Sekiguchi Y."/>
            <person name="Tourlousse D.M."/>
        </authorList>
    </citation>
    <scope>NUCLEOTIDE SEQUENCE</scope>
    <source>
        <strain evidence="3">10succ1</strain>
    </source>
</reference>
<dbReference type="Pfam" id="PF01875">
    <property type="entry name" value="Memo"/>
    <property type="match status" value="1"/>
</dbReference>
<dbReference type="HAMAP" id="MF_00055">
    <property type="entry name" value="MEMO1"/>
    <property type="match status" value="1"/>
</dbReference>
<dbReference type="SUPFAM" id="SSF53213">
    <property type="entry name" value="LigB-like"/>
    <property type="match status" value="1"/>
</dbReference>
<comment type="similarity">
    <text evidence="1 2">Belongs to the MEMO1 family.</text>
</comment>
<dbReference type="InterPro" id="IPR002737">
    <property type="entry name" value="MEMO1_fam"/>
</dbReference>
<accession>A0A9W6GKF8</accession>
<dbReference type="CDD" id="cd07361">
    <property type="entry name" value="MEMO_like"/>
    <property type="match status" value="1"/>
</dbReference>
<evidence type="ECO:0000313" key="4">
    <source>
        <dbReference type="Proteomes" id="UP001144471"/>
    </source>
</evidence>
<dbReference type="NCBIfam" id="TIGR04336">
    <property type="entry name" value="AmmeMemoSam_B"/>
    <property type="match status" value="1"/>
</dbReference>
<keyword evidence="4" id="KW-1185">Reference proteome</keyword>
<gene>
    <name evidence="3" type="primary">amrB</name>
    <name evidence="3" type="ORF">PM10SUCC1_09500</name>
</gene>
<evidence type="ECO:0000313" key="3">
    <source>
        <dbReference type="EMBL" id="GLI55436.1"/>
    </source>
</evidence>
<sequence length="275" mass="31374">MSRRKNFAQGSFYPESARRIEEIFQESLKDREIDYTLGERRIIGGVAPHAGYIYCARIGVPLFEIIGRNEEGYDTVVLLNPNHTGYGHGVEIDKNEFWKTPFGEVEIDAQLRDEMSIEVGELSQKFEHSAEVILPYLKYFIKSEFKLLPICIMDHRYSTARALAKKLYEAGAESGKRILVIASSDFTHFKTREVGRELDNYALEAIEDLDSEEFSKRVRERDISICGFGPIMVLMEYLKLAAKNPRMRVVARGDSGEINNEDQVVDYVSLIAVDA</sequence>
<dbReference type="PANTHER" id="PTHR11060">
    <property type="entry name" value="PROTEIN MEMO1"/>
    <property type="match status" value="1"/>
</dbReference>
<dbReference type="EMBL" id="BSDY01000004">
    <property type="protein sequence ID" value="GLI55436.1"/>
    <property type="molecule type" value="Genomic_DNA"/>
</dbReference>
<evidence type="ECO:0000256" key="2">
    <source>
        <dbReference type="HAMAP-Rule" id="MF_00055"/>
    </source>
</evidence>
<protein>
    <recommendedName>
        <fullName evidence="2">MEMO1 family protein PM10SUCC1_09500</fullName>
    </recommendedName>
</protein>